<keyword evidence="2" id="KW-1185">Reference proteome</keyword>
<accession>A0AAP9Y7Q8</accession>
<evidence type="ECO:0000313" key="1">
    <source>
        <dbReference type="EMBL" id="QQC43143.1"/>
    </source>
</evidence>
<name>A0AAP9Y7Q8_9ACTO</name>
<sequence length="291" mass="31464">MNLTRNTAVLWRGPGSVQVGGDRCRHVLLDNLHAGDQLWLSNQSRFGHSPEPPQASPELLAALTKASLTEAAPRPLLSVGVLGAVPATVLALRSLVDTLSLTLSVDAPRLVNEDWDRVFGGAYTGTARSRAVRRELSPLIPPSRLHYQGTAELAIVSDDRVVDPVSPFELTVHDTPHLIVARGEHSYEVGPFVIPGITPCYQCWEHARAQADAFHLTHLRELAHWPLGPLALLAHFTAALRVARLVRDFVSGALTRELCSEIATIDEDGSISVERVFPAPECVCGIAGITS</sequence>
<evidence type="ECO:0008006" key="3">
    <source>
        <dbReference type="Google" id="ProtNLM"/>
    </source>
</evidence>
<organism evidence="1 2">
    <name type="scientific">Schaalia meyeri</name>
    <dbReference type="NCBI Taxonomy" id="52773"/>
    <lineage>
        <taxon>Bacteria</taxon>
        <taxon>Bacillati</taxon>
        <taxon>Actinomycetota</taxon>
        <taxon>Actinomycetes</taxon>
        <taxon>Actinomycetales</taxon>
        <taxon>Actinomycetaceae</taxon>
        <taxon>Schaalia</taxon>
    </lineage>
</organism>
<dbReference type="EMBL" id="CP066065">
    <property type="protein sequence ID" value="QQC43143.1"/>
    <property type="molecule type" value="Genomic_DNA"/>
</dbReference>
<proteinExistence type="predicted"/>
<protein>
    <recommendedName>
        <fullName evidence="3">Bacteriocin biosynthesis cyclodehydratase domain-containing protein</fullName>
    </recommendedName>
</protein>
<evidence type="ECO:0000313" key="2">
    <source>
        <dbReference type="Proteomes" id="UP000595220"/>
    </source>
</evidence>
<dbReference type="RefSeq" id="WP_074633561.1">
    <property type="nucleotide sequence ID" value="NZ_CP066065.1"/>
</dbReference>
<dbReference type="AlphaFoldDB" id="A0AAP9Y7Q8"/>
<dbReference type="Proteomes" id="UP000595220">
    <property type="component" value="Chromosome"/>
</dbReference>
<reference evidence="1 2" key="1">
    <citation type="submission" date="2020-12" db="EMBL/GenBank/DDBJ databases">
        <title>FDA dAtabase for Regulatory Grade micrObial Sequences (FDA-ARGOS): Supporting development and validation of Infectious Disease Dx tests.</title>
        <authorList>
            <person name="Sproer C."/>
            <person name="Gronow S."/>
            <person name="Severitt S."/>
            <person name="Schroder I."/>
            <person name="Tallon L."/>
            <person name="Sadzewicz L."/>
            <person name="Zhao X."/>
            <person name="Boylan J."/>
            <person name="Ott S."/>
            <person name="Bowen H."/>
            <person name="Vavikolanu K."/>
            <person name="Mehta A."/>
            <person name="Aluvathingal J."/>
            <person name="Nadendla S."/>
            <person name="Lowell S."/>
            <person name="Myers T."/>
            <person name="Yan Y."/>
            <person name="Sichtig H."/>
        </authorList>
    </citation>
    <scope>NUCLEOTIDE SEQUENCE [LARGE SCALE GENOMIC DNA]</scope>
    <source>
        <strain evidence="1 2">FDAARGOS_985</strain>
    </source>
</reference>
<dbReference type="Gene3D" id="3.40.50.720">
    <property type="entry name" value="NAD(P)-binding Rossmann-like Domain"/>
    <property type="match status" value="1"/>
</dbReference>
<gene>
    <name evidence="1" type="ORF">I6H42_04825</name>
</gene>